<dbReference type="SUPFAM" id="SSF52172">
    <property type="entry name" value="CheY-like"/>
    <property type="match status" value="1"/>
</dbReference>
<dbReference type="InterPro" id="IPR011006">
    <property type="entry name" value="CheY-like_superfamily"/>
</dbReference>
<dbReference type="PANTHER" id="PTHR45566">
    <property type="entry name" value="HTH-TYPE TRANSCRIPTIONAL REGULATOR YHJB-RELATED"/>
    <property type="match status" value="1"/>
</dbReference>
<name>A0A0F9S486_9ZZZZ</name>
<evidence type="ECO:0000259" key="4">
    <source>
        <dbReference type="PROSITE" id="PS50110"/>
    </source>
</evidence>
<dbReference type="PROSITE" id="PS50110">
    <property type="entry name" value="RESPONSE_REGULATORY"/>
    <property type="match status" value="1"/>
</dbReference>
<dbReference type="PANTHER" id="PTHR45566:SF2">
    <property type="entry name" value="NARL SUBFAMILY"/>
    <property type="match status" value="1"/>
</dbReference>
<keyword evidence="1" id="KW-0597">Phosphoprotein</keyword>
<proteinExistence type="predicted"/>
<dbReference type="GO" id="GO:0006355">
    <property type="term" value="P:regulation of DNA-templated transcription"/>
    <property type="evidence" value="ECO:0007669"/>
    <property type="project" value="InterPro"/>
</dbReference>
<evidence type="ECO:0000259" key="3">
    <source>
        <dbReference type="PROSITE" id="PS50043"/>
    </source>
</evidence>
<dbReference type="InterPro" id="IPR000792">
    <property type="entry name" value="Tscrpt_reg_LuxR_C"/>
</dbReference>
<keyword evidence="2" id="KW-0238">DNA-binding</keyword>
<feature type="domain" description="Response regulatory" evidence="4">
    <location>
        <begin position="2"/>
        <end position="119"/>
    </location>
</feature>
<evidence type="ECO:0000313" key="5">
    <source>
        <dbReference type="EMBL" id="KKN63665.1"/>
    </source>
</evidence>
<dbReference type="InterPro" id="IPR058245">
    <property type="entry name" value="NreC/VraR/RcsB-like_REC"/>
</dbReference>
<evidence type="ECO:0000256" key="1">
    <source>
        <dbReference type="ARBA" id="ARBA00022553"/>
    </source>
</evidence>
<dbReference type="PRINTS" id="PR00038">
    <property type="entry name" value="HTHLUXR"/>
</dbReference>
<dbReference type="GO" id="GO:0000160">
    <property type="term" value="P:phosphorelay signal transduction system"/>
    <property type="evidence" value="ECO:0007669"/>
    <property type="project" value="InterPro"/>
</dbReference>
<dbReference type="InterPro" id="IPR016032">
    <property type="entry name" value="Sig_transdc_resp-reg_C-effctor"/>
</dbReference>
<dbReference type="SUPFAM" id="SSF46894">
    <property type="entry name" value="C-terminal effector domain of the bipartite response regulators"/>
    <property type="match status" value="1"/>
</dbReference>
<evidence type="ECO:0000256" key="2">
    <source>
        <dbReference type="ARBA" id="ARBA00023125"/>
    </source>
</evidence>
<reference evidence="5" key="1">
    <citation type="journal article" date="2015" name="Nature">
        <title>Complex archaea that bridge the gap between prokaryotes and eukaryotes.</title>
        <authorList>
            <person name="Spang A."/>
            <person name="Saw J.H."/>
            <person name="Jorgensen S.L."/>
            <person name="Zaremba-Niedzwiedzka K."/>
            <person name="Martijn J."/>
            <person name="Lind A.E."/>
            <person name="van Eijk R."/>
            <person name="Schleper C."/>
            <person name="Guy L."/>
            <person name="Ettema T.J."/>
        </authorList>
    </citation>
    <scope>NUCLEOTIDE SEQUENCE</scope>
</reference>
<evidence type="ECO:0008006" key="6">
    <source>
        <dbReference type="Google" id="ProtNLM"/>
    </source>
</evidence>
<accession>A0A0F9S486</accession>
<dbReference type="CDD" id="cd17535">
    <property type="entry name" value="REC_NarL-like"/>
    <property type="match status" value="1"/>
</dbReference>
<organism evidence="5">
    <name type="scientific">marine sediment metagenome</name>
    <dbReference type="NCBI Taxonomy" id="412755"/>
    <lineage>
        <taxon>unclassified sequences</taxon>
        <taxon>metagenomes</taxon>
        <taxon>ecological metagenomes</taxon>
    </lineage>
</organism>
<comment type="caution">
    <text evidence="5">The sequence shown here is derived from an EMBL/GenBank/DDBJ whole genome shotgun (WGS) entry which is preliminary data.</text>
</comment>
<dbReference type="AlphaFoldDB" id="A0A0F9S486"/>
<dbReference type="GO" id="GO:0003677">
    <property type="term" value="F:DNA binding"/>
    <property type="evidence" value="ECO:0007669"/>
    <property type="project" value="UniProtKB-KW"/>
</dbReference>
<dbReference type="SMART" id="SM00448">
    <property type="entry name" value="REC"/>
    <property type="match status" value="1"/>
</dbReference>
<dbReference type="PROSITE" id="PS50043">
    <property type="entry name" value="HTH_LUXR_2"/>
    <property type="match status" value="1"/>
</dbReference>
<feature type="domain" description="HTH luxR-type" evidence="3">
    <location>
        <begin position="136"/>
        <end position="201"/>
    </location>
</feature>
<dbReference type="SMART" id="SM00421">
    <property type="entry name" value="HTH_LUXR"/>
    <property type="match status" value="1"/>
</dbReference>
<dbReference type="Gene3D" id="3.40.50.2300">
    <property type="match status" value="1"/>
</dbReference>
<dbReference type="Pfam" id="PF00072">
    <property type="entry name" value="Response_reg"/>
    <property type="match status" value="1"/>
</dbReference>
<gene>
    <name evidence="5" type="ORF">LCGC14_0499690</name>
</gene>
<dbReference type="InterPro" id="IPR001789">
    <property type="entry name" value="Sig_transdc_resp-reg_receiver"/>
</dbReference>
<dbReference type="CDD" id="cd06170">
    <property type="entry name" value="LuxR_C_like"/>
    <property type="match status" value="1"/>
</dbReference>
<dbReference type="EMBL" id="LAZR01000583">
    <property type="protein sequence ID" value="KKN63665.1"/>
    <property type="molecule type" value="Genomic_DNA"/>
</dbReference>
<dbReference type="InterPro" id="IPR051015">
    <property type="entry name" value="EvgA-like"/>
</dbReference>
<sequence>MHIGIIEDHQLVRDSFKKLLELQADWEVIIEACNVSQAKLAVELEQPDIFIVDISLNESETGLTFLTYLNENFPEIKTIVASMHDYEPYVSNALRLGALGYVSKRSASEELIDAVKSVALGKRYISEDVNFALNTPNSALTILTNRELEALPLLAKGFNAKQIAQKLEIMPKTAHVHKANIYSKLNVTTSFELLKIAIDAGVIQLDELT</sequence>
<dbReference type="Pfam" id="PF00196">
    <property type="entry name" value="GerE"/>
    <property type="match status" value="1"/>
</dbReference>
<protein>
    <recommendedName>
        <fullName evidence="6">Response regulatory domain-containing protein</fullName>
    </recommendedName>
</protein>